<accession>A0AAD9JLI7</accession>
<dbReference type="SUPFAM" id="SSF47823">
    <property type="entry name" value="lambda integrase-like, N-terminal domain"/>
    <property type="match status" value="1"/>
</dbReference>
<dbReference type="InterPro" id="IPR052925">
    <property type="entry name" value="Phage_Integrase-like_Recomb"/>
</dbReference>
<dbReference type="Proteomes" id="UP001209878">
    <property type="component" value="Unassembled WGS sequence"/>
</dbReference>
<dbReference type="SUPFAM" id="SSF56349">
    <property type="entry name" value="DNA breaking-rejoining enzymes"/>
    <property type="match status" value="1"/>
</dbReference>
<feature type="compositionally biased region" description="Low complexity" evidence="3">
    <location>
        <begin position="1"/>
        <end position="22"/>
    </location>
</feature>
<dbReference type="PANTHER" id="PTHR34605:SF3">
    <property type="entry name" value="P CELL-TYPE AGGLUTINATION PROTEIN MAP4-LIKE-RELATED"/>
    <property type="match status" value="1"/>
</dbReference>
<evidence type="ECO:0000313" key="5">
    <source>
        <dbReference type="Proteomes" id="UP001209878"/>
    </source>
</evidence>
<name>A0AAD9JLI7_RIDPI</name>
<protein>
    <submittedName>
        <fullName evidence="4">Uncharacterized protein</fullName>
    </submittedName>
</protein>
<evidence type="ECO:0000256" key="1">
    <source>
        <dbReference type="ARBA" id="ARBA00023125"/>
    </source>
</evidence>
<dbReference type="InterPro" id="IPR013762">
    <property type="entry name" value="Integrase-like_cat_sf"/>
</dbReference>
<feature type="region of interest" description="Disordered" evidence="3">
    <location>
        <begin position="1"/>
        <end position="60"/>
    </location>
</feature>
<organism evidence="4 5">
    <name type="scientific">Ridgeia piscesae</name>
    <name type="common">Tubeworm</name>
    <dbReference type="NCBI Taxonomy" id="27915"/>
    <lineage>
        <taxon>Eukaryota</taxon>
        <taxon>Metazoa</taxon>
        <taxon>Spiralia</taxon>
        <taxon>Lophotrochozoa</taxon>
        <taxon>Annelida</taxon>
        <taxon>Polychaeta</taxon>
        <taxon>Sedentaria</taxon>
        <taxon>Canalipalpata</taxon>
        <taxon>Sabellida</taxon>
        <taxon>Siboglinidae</taxon>
        <taxon>Ridgeia</taxon>
    </lineage>
</organism>
<evidence type="ECO:0000313" key="4">
    <source>
        <dbReference type="EMBL" id="KAK2154260.1"/>
    </source>
</evidence>
<evidence type="ECO:0000256" key="2">
    <source>
        <dbReference type="ARBA" id="ARBA00023172"/>
    </source>
</evidence>
<proteinExistence type="predicted"/>
<dbReference type="PANTHER" id="PTHR34605">
    <property type="entry name" value="PHAGE_INTEGRASE DOMAIN-CONTAINING PROTEIN"/>
    <property type="match status" value="1"/>
</dbReference>
<dbReference type="InterPro" id="IPR010998">
    <property type="entry name" value="Integrase_recombinase_N"/>
</dbReference>
<sequence length="450" mass="48509">MPAGRPAKRVAPAVRPPSARRAALTRPTEPDLPAPPVRRRRIASAAAGRPDDLPKDTASTASMVAIVTREVLKQLREDRDAALPPPSLPAPVLPAPEMPVAAPLDLAVTGALSSLVDSNIYPGVRSAPRGPLASLASRPNPTGTSTLAPVMLRLLNAALTEGTRHAYKHAVTSFTAFSTTHFPASSVFPASIGALAAFVAHLFSQNYAPATLLTYMSALSYVHKLADMADPTQHFVIKKLLAGAQKLAAKPDTRLPITPTVLHKIVDATPFIVSSNYVCYMLQSMFLLSFHAFLRIGEITVHSKARHASVIQVSDVTISNSSLTLVMCHFKHNTSGRPVTLSISRTHDKYCPVLALSRFLTVRGTVQGPLYAFANATPVSRNFFCNHLTKTLKYAGLDPDKYKGHSFRIGAATAAADSGLSETQIQTMGRWKSSAFKRYVRIPVLRMSQR</sequence>
<dbReference type="AlphaFoldDB" id="A0AAD9JLI7"/>
<keyword evidence="2" id="KW-0233">DNA recombination</keyword>
<dbReference type="InterPro" id="IPR011010">
    <property type="entry name" value="DNA_brk_join_enz"/>
</dbReference>
<keyword evidence="5" id="KW-1185">Reference proteome</keyword>
<dbReference type="Gene3D" id="1.10.443.10">
    <property type="entry name" value="Intergrase catalytic core"/>
    <property type="match status" value="1"/>
</dbReference>
<dbReference type="Gene3D" id="1.10.150.130">
    <property type="match status" value="1"/>
</dbReference>
<evidence type="ECO:0000256" key="3">
    <source>
        <dbReference type="SAM" id="MobiDB-lite"/>
    </source>
</evidence>
<dbReference type="GO" id="GO:0015074">
    <property type="term" value="P:DNA integration"/>
    <property type="evidence" value="ECO:0007669"/>
    <property type="project" value="InterPro"/>
</dbReference>
<dbReference type="GO" id="GO:0003677">
    <property type="term" value="F:DNA binding"/>
    <property type="evidence" value="ECO:0007669"/>
    <property type="project" value="UniProtKB-KW"/>
</dbReference>
<reference evidence="4" key="1">
    <citation type="journal article" date="2023" name="Mol. Biol. Evol.">
        <title>Third-Generation Sequencing Reveals the Adaptive Role of the Epigenome in Three Deep-Sea Polychaetes.</title>
        <authorList>
            <person name="Perez M."/>
            <person name="Aroh O."/>
            <person name="Sun Y."/>
            <person name="Lan Y."/>
            <person name="Juniper S.K."/>
            <person name="Young C.R."/>
            <person name="Angers B."/>
            <person name="Qian P.Y."/>
        </authorList>
    </citation>
    <scope>NUCLEOTIDE SEQUENCE</scope>
    <source>
        <strain evidence="4">R07B-5</strain>
    </source>
</reference>
<dbReference type="EMBL" id="JAODUO010002204">
    <property type="protein sequence ID" value="KAK2154260.1"/>
    <property type="molecule type" value="Genomic_DNA"/>
</dbReference>
<gene>
    <name evidence="4" type="ORF">NP493_2210g00026</name>
</gene>
<keyword evidence="1" id="KW-0238">DNA-binding</keyword>
<dbReference type="GO" id="GO:0006310">
    <property type="term" value="P:DNA recombination"/>
    <property type="evidence" value="ECO:0007669"/>
    <property type="project" value="UniProtKB-KW"/>
</dbReference>
<comment type="caution">
    <text evidence="4">The sequence shown here is derived from an EMBL/GenBank/DDBJ whole genome shotgun (WGS) entry which is preliminary data.</text>
</comment>